<keyword evidence="1" id="KW-0472">Membrane</keyword>
<dbReference type="Proteomes" id="UP001213972">
    <property type="component" value="Chromosome"/>
</dbReference>
<evidence type="ECO:0000313" key="4">
    <source>
        <dbReference type="Proteomes" id="UP001213972"/>
    </source>
</evidence>
<feature type="transmembrane region" description="Helical" evidence="1">
    <location>
        <begin position="122"/>
        <end position="142"/>
    </location>
</feature>
<name>A0AAJ5W224_9MICO</name>
<feature type="transmembrane region" description="Helical" evidence="1">
    <location>
        <begin position="149"/>
        <end position="172"/>
    </location>
</feature>
<gene>
    <name evidence="3" type="ORF">P0Y48_12255</name>
</gene>
<keyword evidence="1" id="KW-0812">Transmembrane</keyword>
<organism evidence="3 4">
    <name type="scientific">Candidatus Microbacterium phytovorans</name>
    <dbReference type="NCBI Taxonomy" id="3121374"/>
    <lineage>
        <taxon>Bacteria</taxon>
        <taxon>Bacillati</taxon>
        <taxon>Actinomycetota</taxon>
        <taxon>Actinomycetes</taxon>
        <taxon>Micrococcales</taxon>
        <taxon>Microbacteriaceae</taxon>
        <taxon>Microbacterium</taxon>
    </lineage>
</organism>
<sequence>MRSPIPLRRRSVWWLLLPAVPLLVIVAQLSPLLMAPPQWWTWTVSRSVLLILIPAAVGATGAALEASRLRARRLENPLVTRGAPAVLAVALWPPLLCAVAMQLLAVAIVALTGGGTDGDVPWPILGTIAAMLFFHTCFGFALGSLLRPVFGIPVALAGSYAWLGFTGTMPTFELRHLAGLVIETCCTYDQQPIAASLLAATLFSVLAGVGLLVLACTALRIARGRTVLAGAAGAALIASGLGTGLLVATGLPPSAAEPRDPHALVCTTDDVTVCLFPEQADAGIRSLVADMLARVRSDGVDLPALVAASDSSTYDPDRVRLTLQSDMSEAQIALSMATDLPEPRCLRDAVTTAARRDTDRSAAVLWLQAAMLGAAPSRDAQEGVDEPVAMTLRRVLDQPRADQVAWINTTIESLRDCSVAPPVTP</sequence>
<evidence type="ECO:0000256" key="1">
    <source>
        <dbReference type="SAM" id="Phobius"/>
    </source>
</evidence>
<feature type="domain" description="DUF7224" evidence="2">
    <location>
        <begin position="273"/>
        <end position="417"/>
    </location>
</feature>
<evidence type="ECO:0000259" key="2">
    <source>
        <dbReference type="Pfam" id="PF23866"/>
    </source>
</evidence>
<protein>
    <recommendedName>
        <fullName evidence="2">DUF7224 domain-containing protein</fullName>
    </recommendedName>
</protein>
<feature type="transmembrane region" description="Helical" evidence="1">
    <location>
        <begin position="227"/>
        <end position="251"/>
    </location>
</feature>
<dbReference type="AlphaFoldDB" id="A0AAJ5W224"/>
<feature type="transmembrane region" description="Helical" evidence="1">
    <location>
        <begin position="192"/>
        <end position="215"/>
    </location>
</feature>
<feature type="transmembrane region" description="Helical" evidence="1">
    <location>
        <begin position="39"/>
        <end position="64"/>
    </location>
</feature>
<feature type="transmembrane region" description="Helical" evidence="1">
    <location>
        <begin position="12"/>
        <end position="33"/>
    </location>
</feature>
<dbReference type="EMBL" id="CP119321">
    <property type="protein sequence ID" value="WEK13216.1"/>
    <property type="molecule type" value="Genomic_DNA"/>
</dbReference>
<proteinExistence type="predicted"/>
<keyword evidence="1" id="KW-1133">Transmembrane helix</keyword>
<accession>A0AAJ5W224</accession>
<evidence type="ECO:0000313" key="3">
    <source>
        <dbReference type="EMBL" id="WEK13216.1"/>
    </source>
</evidence>
<reference evidence="3" key="1">
    <citation type="submission" date="2023-03" db="EMBL/GenBank/DDBJ databases">
        <title>Andean soil-derived lignocellulolytic bacterial consortium as a source of novel taxa and putative plastic-active enzymes.</title>
        <authorList>
            <person name="Diaz-Garcia L."/>
            <person name="Chuvochina M."/>
            <person name="Feuerriegel G."/>
            <person name="Bunk B."/>
            <person name="Sproer C."/>
            <person name="Streit W.R."/>
            <person name="Rodriguez L.M."/>
            <person name="Overmann J."/>
            <person name="Jimenez D.J."/>
        </authorList>
    </citation>
    <scope>NUCLEOTIDE SEQUENCE</scope>
    <source>
        <strain evidence="3">MAG 4610</strain>
    </source>
</reference>
<dbReference type="InterPro" id="IPR055648">
    <property type="entry name" value="DUF7224"/>
</dbReference>
<dbReference type="Pfam" id="PF23866">
    <property type="entry name" value="DUF7224"/>
    <property type="match status" value="1"/>
</dbReference>
<feature type="transmembrane region" description="Helical" evidence="1">
    <location>
        <begin position="85"/>
        <end position="110"/>
    </location>
</feature>